<dbReference type="Gene3D" id="1.25.10.10">
    <property type="entry name" value="Leucine-rich Repeat Variant"/>
    <property type="match status" value="2"/>
</dbReference>
<dbReference type="InterPro" id="IPR016024">
    <property type="entry name" value="ARM-type_fold"/>
</dbReference>
<dbReference type="KEGG" id="csl:COCSUDRAFT_258"/>
<dbReference type="GO" id="GO:0045324">
    <property type="term" value="P:late endosome to vacuole transport"/>
    <property type="evidence" value="ECO:0007669"/>
    <property type="project" value="InterPro"/>
</dbReference>
<evidence type="ECO:0000256" key="7">
    <source>
        <dbReference type="ARBA" id="ARBA00022777"/>
    </source>
</evidence>
<dbReference type="eggNOG" id="KOG1240">
    <property type="taxonomic scope" value="Eukaryota"/>
</dbReference>
<accession>I0Z218</accession>
<dbReference type="Gene3D" id="1.10.510.10">
    <property type="entry name" value="Transferase(Phosphotransferase) domain 1"/>
    <property type="match status" value="1"/>
</dbReference>
<sequence>DAAGGGRFLKTLLCLHDDGGLVVVKVYYKRDDVPDLRGYESRLLEIRERLSGPACVHVLPFQAFLESDRAAYLIRPYIFADLYHRLSTRPFLSSIEKRWIAFQLLHALAQVHERGVCHGDIKCENALVTSWNWVYLADFASYKPTYLPVDNPADFSFYFDTGGRRRCYIAPERFYESGTSDVGQLAVQRLMPEMDIFSMGCVIAELFMEGKALFDLSKLLSYRRGEYDPSNDLAQVEAPMQQLVMHMIQLEPGKRLSAAAYLEQWGPRLFPAYFEAVLHPFFTALLPMDADERVAAMLIVAAGYQGRESTANGMVLITVLLCTLVRGAKLQEAKTRAVALLSKAAALCDDDTRLQRVVPYLLSMMLKGEAPASVQCAALRSLSHVLSTIDTVPTSDAKIFNEYILPALSLIPAEAEESVRVEYAGILAQLAATAHRFLMRLQMPATSTQQQEQMGALRSAFTGVFQDLVVSPRSTPFTRRAILPHLPHLATVLGRKLSNDFLLPTMITFLNDRDWQTRAAFFRDVSCIASQAGFSGMEAFLLPCVEQARPSDSSLSLLALADESEAVIAEAIGFLTRVVEGRHMRKRSLLAATARVAAKLQHTASTAMRAAASDFIAAAARSLSPAETYALLTPLVMPAMATEPVIMTDPRSVAACFRPGDSSQTTLDGIGNACLFTLLNRTPRGRLGRRRPSPTTCSRRRAAGRSCQAPQQAHRGNGALTTFTLLDQLPSCCYNATFSSCSRRKWCERGLRGRSTVQASVSGRLAAGVRSIHLSSEGPLSFQPGGASRGISDAIDAAIHTDLPAHPYAGTTPWQPRGVLVAHLAEHKRAVNRIAVAPNGAFFVTASNDETCKIWDSRRLEKDISFRSKLTYASQACSQQAFESKNDVASASSNGSVHVWRVEYTSRSGGAPDRYNGIIGTPAPLSHLQHSPTSTHFQNCSGIHAWDLRADTLAWTLPCTSNQARPRLIPLRGCAWLLTGSSRGYLTLWDMRFQLAVNSIQQPQGFPIDALAPALAPPTKLGLQESSLATPLVYVAAGPQEIGLYDVEQGKCHQVLRVIGKDEPDSVRSELPYAIRRAQKPLPPAMDAAGLARHLSVAELQAPPQRPAGCRALLPTGAGPLLSGGSDGCVRFWDAARPDASFMVSGP</sequence>
<dbReference type="InterPro" id="IPR055231">
    <property type="entry name" value="2AA_helical"/>
</dbReference>
<dbReference type="SUPFAM" id="SSF48371">
    <property type="entry name" value="ARM repeat"/>
    <property type="match status" value="1"/>
</dbReference>
<dbReference type="STRING" id="574566.I0Z218"/>
<keyword evidence="8" id="KW-0067">ATP-binding</keyword>
<evidence type="ECO:0000256" key="10">
    <source>
        <dbReference type="SAM" id="MobiDB-lite"/>
    </source>
</evidence>
<feature type="non-terminal residue" evidence="12">
    <location>
        <position position="1"/>
    </location>
</feature>
<dbReference type="PROSITE" id="PS50011">
    <property type="entry name" value="PROTEIN_KINASE_DOM"/>
    <property type="match status" value="1"/>
</dbReference>
<dbReference type="RefSeq" id="XP_005649231.1">
    <property type="nucleotide sequence ID" value="XM_005649174.1"/>
</dbReference>
<dbReference type="PROSITE" id="PS50082">
    <property type="entry name" value="WD_REPEATS_2"/>
    <property type="match status" value="1"/>
</dbReference>
<dbReference type="EMBL" id="AGSI01000005">
    <property type="protein sequence ID" value="EIE24687.1"/>
    <property type="molecule type" value="Genomic_DNA"/>
</dbReference>
<feature type="domain" description="Protein kinase" evidence="11">
    <location>
        <begin position="1"/>
        <end position="282"/>
    </location>
</feature>
<dbReference type="InterPro" id="IPR045162">
    <property type="entry name" value="Vps15-like"/>
</dbReference>
<evidence type="ECO:0000256" key="5">
    <source>
        <dbReference type="ARBA" id="ARBA00022737"/>
    </source>
</evidence>
<dbReference type="PANTHER" id="PTHR17583">
    <property type="entry name" value="PHOSPHOINOSITIDE 3-KINASE REGULATORY SUBUNIT 4"/>
    <property type="match status" value="1"/>
</dbReference>
<feature type="repeat" description="WD" evidence="9">
    <location>
        <begin position="824"/>
        <end position="856"/>
    </location>
</feature>
<dbReference type="InterPro" id="IPR000719">
    <property type="entry name" value="Prot_kinase_dom"/>
</dbReference>
<keyword evidence="3 9" id="KW-0853">WD repeat</keyword>
<dbReference type="GO" id="GO:0034271">
    <property type="term" value="C:phosphatidylinositol 3-kinase complex, class III, type I"/>
    <property type="evidence" value="ECO:0007669"/>
    <property type="project" value="TreeGrafter"/>
</dbReference>
<reference evidence="12 13" key="1">
    <citation type="journal article" date="2012" name="Genome Biol.">
        <title>The genome of the polar eukaryotic microalga coccomyxa subellipsoidea reveals traits of cold adaptation.</title>
        <authorList>
            <person name="Blanc G."/>
            <person name="Agarkova I."/>
            <person name="Grimwood J."/>
            <person name="Kuo A."/>
            <person name="Brueggeman A."/>
            <person name="Dunigan D."/>
            <person name="Gurnon J."/>
            <person name="Ladunga I."/>
            <person name="Lindquist E."/>
            <person name="Lucas S."/>
            <person name="Pangilinan J."/>
            <person name="Proschold T."/>
            <person name="Salamov A."/>
            <person name="Schmutz J."/>
            <person name="Weeks D."/>
            <person name="Yamada T."/>
            <person name="Claverie J.M."/>
            <person name="Grigoriev I."/>
            <person name="Van Etten J."/>
            <person name="Lomsadze A."/>
            <person name="Borodovsky M."/>
        </authorList>
    </citation>
    <scope>NUCLEOTIDE SEQUENCE [LARGE SCALE GENOMIC DNA]</scope>
    <source>
        <strain evidence="12 13">C-169</strain>
    </source>
</reference>
<dbReference type="CDD" id="cd13980">
    <property type="entry name" value="STKc_Vps15"/>
    <property type="match status" value="1"/>
</dbReference>
<dbReference type="InterPro" id="IPR015943">
    <property type="entry name" value="WD40/YVTN_repeat-like_dom_sf"/>
</dbReference>
<feature type="non-terminal residue" evidence="12">
    <location>
        <position position="1147"/>
    </location>
</feature>
<dbReference type="GO" id="GO:0005770">
    <property type="term" value="C:late endosome"/>
    <property type="evidence" value="ECO:0007669"/>
    <property type="project" value="TreeGrafter"/>
</dbReference>
<dbReference type="SUPFAM" id="SSF56112">
    <property type="entry name" value="Protein kinase-like (PK-like)"/>
    <property type="match status" value="1"/>
</dbReference>
<name>I0Z218_COCSC</name>
<dbReference type="GO" id="GO:0071561">
    <property type="term" value="C:nucleus-vacuole junction"/>
    <property type="evidence" value="ECO:0007669"/>
    <property type="project" value="TreeGrafter"/>
</dbReference>
<dbReference type="GO" id="GO:0004674">
    <property type="term" value="F:protein serine/threonine kinase activity"/>
    <property type="evidence" value="ECO:0007669"/>
    <property type="project" value="UniProtKB-KW"/>
</dbReference>
<keyword evidence="7" id="KW-0418">Kinase</keyword>
<evidence type="ECO:0000256" key="8">
    <source>
        <dbReference type="ARBA" id="ARBA00022840"/>
    </source>
</evidence>
<protein>
    <recommendedName>
        <fullName evidence="1">non-specific serine/threonine protein kinase</fullName>
        <ecNumber evidence="1">2.7.11.1</ecNumber>
    </recommendedName>
</protein>
<evidence type="ECO:0000256" key="3">
    <source>
        <dbReference type="ARBA" id="ARBA00022574"/>
    </source>
</evidence>
<organism evidence="12 13">
    <name type="scientific">Coccomyxa subellipsoidea (strain C-169)</name>
    <name type="common">Green microalga</name>
    <dbReference type="NCBI Taxonomy" id="574566"/>
    <lineage>
        <taxon>Eukaryota</taxon>
        <taxon>Viridiplantae</taxon>
        <taxon>Chlorophyta</taxon>
        <taxon>core chlorophytes</taxon>
        <taxon>Trebouxiophyceae</taxon>
        <taxon>Trebouxiophyceae incertae sedis</taxon>
        <taxon>Coccomyxaceae</taxon>
        <taxon>Coccomyxa</taxon>
        <taxon>Coccomyxa subellipsoidea</taxon>
    </lineage>
</organism>
<dbReference type="SUPFAM" id="SSF50978">
    <property type="entry name" value="WD40 repeat-like"/>
    <property type="match status" value="1"/>
</dbReference>
<dbReference type="OrthoDB" id="242910at2759"/>
<dbReference type="Pfam" id="PF00400">
    <property type="entry name" value="WD40"/>
    <property type="match status" value="1"/>
</dbReference>
<evidence type="ECO:0000256" key="2">
    <source>
        <dbReference type="ARBA" id="ARBA00022527"/>
    </source>
</evidence>
<dbReference type="Pfam" id="PF00069">
    <property type="entry name" value="Pkinase"/>
    <property type="match status" value="1"/>
</dbReference>
<dbReference type="PROSITE" id="PS50294">
    <property type="entry name" value="WD_REPEATS_REGION"/>
    <property type="match status" value="1"/>
</dbReference>
<dbReference type="InterPro" id="IPR001680">
    <property type="entry name" value="WD40_rpt"/>
</dbReference>
<evidence type="ECO:0000256" key="4">
    <source>
        <dbReference type="ARBA" id="ARBA00022679"/>
    </source>
</evidence>
<dbReference type="InterPro" id="IPR036322">
    <property type="entry name" value="WD40_repeat_dom_sf"/>
</dbReference>
<keyword evidence="2" id="KW-0723">Serine/threonine-protein kinase</keyword>
<evidence type="ECO:0000256" key="1">
    <source>
        <dbReference type="ARBA" id="ARBA00012513"/>
    </source>
</evidence>
<feature type="compositionally biased region" description="Basic residues" evidence="10">
    <location>
        <begin position="685"/>
        <end position="703"/>
    </location>
</feature>
<evidence type="ECO:0000256" key="9">
    <source>
        <dbReference type="PROSITE-ProRule" id="PRU00221"/>
    </source>
</evidence>
<dbReference type="PANTHER" id="PTHR17583:SF0">
    <property type="entry name" value="PHOSPHOINOSITIDE 3-KINASE REGULATORY SUBUNIT 4"/>
    <property type="match status" value="1"/>
</dbReference>
<dbReference type="Gene3D" id="2.130.10.10">
    <property type="entry name" value="YVTN repeat-like/Quinoprotein amine dehydrogenase"/>
    <property type="match status" value="2"/>
</dbReference>
<keyword evidence="4" id="KW-0808">Transferase</keyword>
<keyword evidence="5" id="KW-0677">Repeat</keyword>
<dbReference type="GeneID" id="17042688"/>
<keyword evidence="6" id="KW-0547">Nucleotide-binding</keyword>
<dbReference type="InterPro" id="IPR011989">
    <property type="entry name" value="ARM-like"/>
</dbReference>
<gene>
    <name evidence="12" type="ORF">COCSUDRAFT_258</name>
</gene>
<dbReference type="GO" id="GO:0006623">
    <property type="term" value="P:protein targeting to vacuole"/>
    <property type="evidence" value="ECO:0007669"/>
    <property type="project" value="TreeGrafter"/>
</dbReference>
<dbReference type="GO" id="GO:0016236">
    <property type="term" value="P:macroautophagy"/>
    <property type="evidence" value="ECO:0007669"/>
    <property type="project" value="InterPro"/>
</dbReference>
<dbReference type="SMART" id="SM00220">
    <property type="entry name" value="S_TKc"/>
    <property type="match status" value="1"/>
</dbReference>
<evidence type="ECO:0000313" key="13">
    <source>
        <dbReference type="Proteomes" id="UP000007264"/>
    </source>
</evidence>
<feature type="region of interest" description="Disordered" evidence="10">
    <location>
        <begin position="685"/>
        <end position="713"/>
    </location>
</feature>
<keyword evidence="13" id="KW-1185">Reference proteome</keyword>
<evidence type="ECO:0000259" key="11">
    <source>
        <dbReference type="PROSITE" id="PS50011"/>
    </source>
</evidence>
<dbReference type="GO" id="GO:0034272">
    <property type="term" value="C:phosphatidylinositol 3-kinase complex, class III, type II"/>
    <property type="evidence" value="ECO:0007669"/>
    <property type="project" value="TreeGrafter"/>
</dbReference>
<proteinExistence type="predicted"/>
<dbReference type="AlphaFoldDB" id="I0Z218"/>
<comment type="caution">
    <text evidence="12">The sequence shown here is derived from an EMBL/GenBank/DDBJ whole genome shotgun (WGS) entry which is preliminary data.</text>
</comment>
<dbReference type="GO" id="GO:0005524">
    <property type="term" value="F:ATP binding"/>
    <property type="evidence" value="ECO:0007669"/>
    <property type="project" value="UniProtKB-KW"/>
</dbReference>
<evidence type="ECO:0000313" key="12">
    <source>
        <dbReference type="EMBL" id="EIE24687.1"/>
    </source>
</evidence>
<evidence type="ECO:0000256" key="6">
    <source>
        <dbReference type="ARBA" id="ARBA00022741"/>
    </source>
</evidence>
<dbReference type="SMART" id="SM00320">
    <property type="entry name" value="WD40"/>
    <property type="match status" value="3"/>
</dbReference>
<dbReference type="Proteomes" id="UP000007264">
    <property type="component" value="Unassembled WGS sequence"/>
</dbReference>
<dbReference type="Pfam" id="PF22956">
    <property type="entry name" value="VPS15-like_hel"/>
    <property type="match status" value="1"/>
</dbReference>
<dbReference type="EC" id="2.7.11.1" evidence="1"/>
<dbReference type="InterPro" id="IPR011009">
    <property type="entry name" value="Kinase-like_dom_sf"/>
</dbReference>